<evidence type="ECO:0000256" key="2">
    <source>
        <dbReference type="ARBA" id="ARBA00023239"/>
    </source>
</evidence>
<gene>
    <name evidence="4" type="primary">leuD</name>
    <name evidence="4" type="ORF">WMO62_13195</name>
</gene>
<comment type="similarity">
    <text evidence="1">Belongs to the LeuD family. LeuD type 2 subfamily.</text>
</comment>
<keyword evidence="5" id="KW-1185">Reference proteome</keyword>
<dbReference type="GO" id="GO:0003861">
    <property type="term" value="F:3-isopropylmalate dehydratase activity"/>
    <property type="evidence" value="ECO:0007669"/>
    <property type="project" value="UniProtKB-EC"/>
</dbReference>
<dbReference type="CDD" id="cd01577">
    <property type="entry name" value="IPMI_Swivel"/>
    <property type="match status" value="1"/>
</dbReference>
<dbReference type="InterPro" id="IPR011827">
    <property type="entry name" value="LeuD_type2/HacB/DmdB"/>
</dbReference>
<dbReference type="InterPro" id="IPR050075">
    <property type="entry name" value="LeuD"/>
</dbReference>
<dbReference type="Gene3D" id="3.20.19.10">
    <property type="entry name" value="Aconitase, domain 4"/>
    <property type="match status" value="1"/>
</dbReference>
<dbReference type="PANTHER" id="PTHR43345:SF2">
    <property type="entry name" value="3-ISOPROPYLMALATE DEHYDRATASE SMALL SUBUNIT 1"/>
    <property type="match status" value="1"/>
</dbReference>
<comment type="caution">
    <text evidence="4">The sequence shown here is derived from an EMBL/GenBank/DDBJ whole genome shotgun (WGS) entry which is preliminary data.</text>
</comment>
<accession>A0ABV1I3L6</accession>
<evidence type="ECO:0000313" key="4">
    <source>
        <dbReference type="EMBL" id="MEQ2579766.1"/>
    </source>
</evidence>
<dbReference type="InterPro" id="IPR015928">
    <property type="entry name" value="Aconitase/3IPM_dehydase_swvl"/>
</dbReference>
<keyword evidence="2 4" id="KW-0456">Lyase</keyword>
<dbReference type="PANTHER" id="PTHR43345">
    <property type="entry name" value="3-ISOPROPYLMALATE DEHYDRATASE SMALL SUBUNIT 2-RELATED-RELATED"/>
    <property type="match status" value="1"/>
</dbReference>
<protein>
    <submittedName>
        <fullName evidence="4">3-isopropylmalate dehydratase small subunit</fullName>
        <ecNumber evidence="4">4.2.1.33</ecNumber>
    </submittedName>
</protein>
<dbReference type="InterPro" id="IPR033940">
    <property type="entry name" value="IPMI_Swivel"/>
</dbReference>
<dbReference type="SUPFAM" id="SSF52016">
    <property type="entry name" value="LeuD/IlvD-like"/>
    <property type="match status" value="1"/>
</dbReference>
<organism evidence="4 5">
    <name type="scientific">Hominiventricola aquisgranensis</name>
    <dbReference type="NCBI Taxonomy" id="3133164"/>
    <lineage>
        <taxon>Bacteria</taxon>
        <taxon>Bacillati</taxon>
        <taxon>Bacillota</taxon>
        <taxon>Clostridia</taxon>
        <taxon>Lachnospirales</taxon>
        <taxon>Lachnospiraceae</taxon>
        <taxon>Hominiventricola</taxon>
    </lineage>
</organism>
<dbReference type="EMBL" id="JBBMFC010000027">
    <property type="protein sequence ID" value="MEQ2579766.1"/>
    <property type="molecule type" value="Genomic_DNA"/>
</dbReference>
<sequence length="158" mass="17410">MGTIFKFHTDVDTDQIIASQYLLFPTIDEMKTHTFESLDPDFASKVKPGDFVVAAENFGCGSSREQAPSVLKALGVRAVIAKSFARIFYRNSINIGLPVIVCKDLYDHIEDGDQMELSLTDGIASVNGQEFVCTKLPPYMQNILDQGGLIASLNKEED</sequence>
<evidence type="ECO:0000256" key="1">
    <source>
        <dbReference type="ARBA" id="ARBA00009869"/>
    </source>
</evidence>
<dbReference type="InterPro" id="IPR000573">
    <property type="entry name" value="AconitaseA/IPMdHydase_ssu_swvl"/>
</dbReference>
<dbReference type="Proteomes" id="UP001470288">
    <property type="component" value="Unassembled WGS sequence"/>
</dbReference>
<proteinExistence type="inferred from homology"/>
<dbReference type="EC" id="4.2.1.33" evidence="4"/>
<dbReference type="RefSeq" id="WP_117496841.1">
    <property type="nucleotide sequence ID" value="NZ_JBBMFC010000027.1"/>
</dbReference>
<evidence type="ECO:0000259" key="3">
    <source>
        <dbReference type="Pfam" id="PF00694"/>
    </source>
</evidence>
<evidence type="ECO:0000313" key="5">
    <source>
        <dbReference type="Proteomes" id="UP001470288"/>
    </source>
</evidence>
<reference evidence="4 5" key="1">
    <citation type="submission" date="2024-03" db="EMBL/GenBank/DDBJ databases">
        <title>Human intestinal bacterial collection.</title>
        <authorList>
            <person name="Pauvert C."/>
            <person name="Hitch T.C.A."/>
            <person name="Clavel T."/>
        </authorList>
    </citation>
    <scope>NUCLEOTIDE SEQUENCE [LARGE SCALE GENOMIC DNA]</scope>
    <source>
        <strain evidence="4 5">CLA-AA-H78B</strain>
    </source>
</reference>
<name>A0ABV1I3L6_9FIRM</name>
<dbReference type="NCBIfam" id="TIGR02087">
    <property type="entry name" value="LEUD_arch"/>
    <property type="match status" value="1"/>
</dbReference>
<feature type="domain" description="Aconitase A/isopropylmalate dehydratase small subunit swivel" evidence="3">
    <location>
        <begin position="36"/>
        <end position="97"/>
    </location>
</feature>
<dbReference type="Pfam" id="PF00694">
    <property type="entry name" value="Aconitase_C"/>
    <property type="match status" value="1"/>
</dbReference>